<dbReference type="GO" id="GO:0005524">
    <property type="term" value="F:ATP binding"/>
    <property type="evidence" value="ECO:0007669"/>
    <property type="project" value="UniProtKB-KW"/>
</dbReference>
<evidence type="ECO:0000256" key="4">
    <source>
        <dbReference type="ARBA" id="ARBA00022741"/>
    </source>
</evidence>
<keyword evidence="5 8" id="KW-0067">ATP-binding</keyword>
<dbReference type="GO" id="GO:0016853">
    <property type="term" value="F:isomerase activity"/>
    <property type="evidence" value="ECO:0007669"/>
    <property type="project" value="UniProtKB-KW"/>
</dbReference>
<dbReference type="InterPro" id="IPR027417">
    <property type="entry name" value="P-loop_NTPase"/>
</dbReference>
<dbReference type="GO" id="GO:0005874">
    <property type="term" value="C:microtubule"/>
    <property type="evidence" value="ECO:0007669"/>
    <property type="project" value="UniProtKB-KW"/>
</dbReference>
<evidence type="ECO:0000256" key="5">
    <source>
        <dbReference type="ARBA" id="ARBA00022840"/>
    </source>
</evidence>
<dbReference type="InterPro" id="IPR006594">
    <property type="entry name" value="LisH"/>
</dbReference>
<reference evidence="11" key="1">
    <citation type="submission" date="2023-01" db="EMBL/GenBank/DDBJ databases">
        <title>Key to firefly adult light organ development and bioluminescence: homeobox transcription factors regulate luciferase expression and transportation to peroxisome.</title>
        <authorList>
            <person name="Fu X."/>
        </authorList>
    </citation>
    <scope>NUCLEOTIDE SEQUENCE [LARGE SCALE GENOMIC DNA]</scope>
</reference>
<evidence type="ECO:0000259" key="9">
    <source>
        <dbReference type="SMART" id="SM00382"/>
    </source>
</evidence>
<dbReference type="SUPFAM" id="SSF52540">
    <property type="entry name" value="P-loop containing nucleoside triphosphate hydrolases"/>
    <property type="match status" value="1"/>
</dbReference>
<organism evidence="10 11">
    <name type="scientific">Aquatica leii</name>
    <dbReference type="NCBI Taxonomy" id="1421715"/>
    <lineage>
        <taxon>Eukaryota</taxon>
        <taxon>Metazoa</taxon>
        <taxon>Ecdysozoa</taxon>
        <taxon>Arthropoda</taxon>
        <taxon>Hexapoda</taxon>
        <taxon>Insecta</taxon>
        <taxon>Pterygota</taxon>
        <taxon>Neoptera</taxon>
        <taxon>Endopterygota</taxon>
        <taxon>Coleoptera</taxon>
        <taxon>Polyphaga</taxon>
        <taxon>Elateriformia</taxon>
        <taxon>Elateroidea</taxon>
        <taxon>Lampyridae</taxon>
        <taxon>Luciolinae</taxon>
        <taxon>Aquatica</taxon>
    </lineage>
</organism>
<evidence type="ECO:0000256" key="6">
    <source>
        <dbReference type="ARBA" id="ARBA00023212"/>
    </source>
</evidence>
<keyword evidence="7" id="KW-0413">Isomerase</keyword>
<accession>A0AAN7P2Y5</accession>
<dbReference type="InterPro" id="IPR003593">
    <property type="entry name" value="AAA+_ATPase"/>
</dbReference>
<protein>
    <recommendedName>
        <fullName evidence="9">AAA+ ATPase domain-containing protein</fullName>
    </recommendedName>
</protein>
<dbReference type="Proteomes" id="UP001353858">
    <property type="component" value="Unassembled WGS sequence"/>
</dbReference>
<keyword evidence="3" id="KW-0493">Microtubule</keyword>
<dbReference type="InterPro" id="IPR050304">
    <property type="entry name" value="MT-severing_AAA_ATPase"/>
</dbReference>
<evidence type="ECO:0000256" key="2">
    <source>
        <dbReference type="ARBA" id="ARBA00022490"/>
    </source>
</evidence>
<dbReference type="Gene3D" id="3.40.50.300">
    <property type="entry name" value="P-loop containing nucleotide triphosphate hydrolases"/>
    <property type="match status" value="1"/>
</dbReference>
<name>A0AAN7P2Y5_9COLE</name>
<sequence>MDGCSEYISAAGAQSALQRNVRDRVKKEASDRRRSILYLIAAYLREQNFTASSECLEAEVQLSSDFEVCDNIDLDTILQEYQSYYYSKFNKHAKILRKCNVQTRVVHVPKETKKKSSPAAKPTQENPVPQFQFEVRKLLGKGDEVVKAYSDVTLTDNQLRPLIDFDGYSSEWREIAEIILKEVVPGTMGVAWKDCVGLGACIELLKEAVVYPLKRPELFTGLVTPWKGVLLYGPPGTGKTLLSKAVACESKTMFFNVTSSGFVHKYRGDSEKMLKVLFDVARLYAPSTIFVDELDALASCSSDFQHDASRRFKAELLIQLDGILRDEDKVFVLATTNRPWDLDSAVLRRFEKRILVDLPGKESRWKIFRYYFGGSGYKFNELELDAMSKRSADFSGSDIKNLCREACMGKLRQGLRRVENNEIKIENLEVNSPCLDDVLAALMKIRPVANARVQEKYLKWRDEFGCY</sequence>
<evidence type="ECO:0000313" key="11">
    <source>
        <dbReference type="Proteomes" id="UP001353858"/>
    </source>
</evidence>
<dbReference type="GO" id="GO:0016887">
    <property type="term" value="F:ATP hydrolysis activity"/>
    <property type="evidence" value="ECO:0007669"/>
    <property type="project" value="InterPro"/>
</dbReference>
<keyword evidence="6" id="KW-0206">Cytoskeleton</keyword>
<dbReference type="AlphaFoldDB" id="A0AAN7P2Y5"/>
<dbReference type="PROSITE" id="PS00674">
    <property type="entry name" value="AAA"/>
    <property type="match status" value="1"/>
</dbReference>
<comment type="similarity">
    <text evidence="8">Belongs to the AAA ATPase family.</text>
</comment>
<dbReference type="PANTHER" id="PTHR23074">
    <property type="entry name" value="AAA DOMAIN-CONTAINING"/>
    <property type="match status" value="1"/>
</dbReference>
<evidence type="ECO:0000256" key="3">
    <source>
        <dbReference type="ARBA" id="ARBA00022701"/>
    </source>
</evidence>
<keyword evidence="2" id="KW-0963">Cytoplasm</keyword>
<dbReference type="Gene3D" id="1.10.8.60">
    <property type="match status" value="1"/>
</dbReference>
<dbReference type="Pfam" id="PF17862">
    <property type="entry name" value="AAA_lid_3"/>
    <property type="match status" value="1"/>
</dbReference>
<evidence type="ECO:0000256" key="1">
    <source>
        <dbReference type="ARBA" id="ARBA00004647"/>
    </source>
</evidence>
<dbReference type="InterPro" id="IPR041569">
    <property type="entry name" value="AAA_lid_3"/>
</dbReference>
<feature type="domain" description="AAA+ ATPase" evidence="9">
    <location>
        <begin position="225"/>
        <end position="360"/>
    </location>
</feature>
<dbReference type="FunFam" id="3.40.50.300:FF:001003">
    <property type="entry name" value="Vacuolar protein sorting-associated protein 4"/>
    <property type="match status" value="1"/>
</dbReference>
<dbReference type="Pfam" id="PF00004">
    <property type="entry name" value="AAA"/>
    <property type="match status" value="1"/>
</dbReference>
<dbReference type="InterPro" id="IPR003960">
    <property type="entry name" value="ATPase_AAA_CS"/>
</dbReference>
<evidence type="ECO:0000256" key="8">
    <source>
        <dbReference type="RuleBase" id="RU003651"/>
    </source>
</evidence>
<keyword evidence="4 8" id="KW-0547">Nucleotide-binding</keyword>
<gene>
    <name evidence="10" type="ORF">RN001_015140</name>
</gene>
<dbReference type="GO" id="GO:0000922">
    <property type="term" value="C:spindle pole"/>
    <property type="evidence" value="ECO:0007669"/>
    <property type="project" value="UniProtKB-SubCell"/>
</dbReference>
<evidence type="ECO:0000313" key="10">
    <source>
        <dbReference type="EMBL" id="KAK4873111.1"/>
    </source>
</evidence>
<keyword evidence="11" id="KW-1185">Reference proteome</keyword>
<dbReference type="InterPro" id="IPR003959">
    <property type="entry name" value="ATPase_AAA_core"/>
</dbReference>
<dbReference type="EMBL" id="JARPUR010000007">
    <property type="protein sequence ID" value="KAK4873111.1"/>
    <property type="molecule type" value="Genomic_DNA"/>
</dbReference>
<dbReference type="SMART" id="SM00382">
    <property type="entry name" value="AAA"/>
    <property type="match status" value="1"/>
</dbReference>
<comment type="caution">
    <text evidence="10">The sequence shown here is derived from an EMBL/GenBank/DDBJ whole genome shotgun (WGS) entry which is preliminary data.</text>
</comment>
<proteinExistence type="inferred from homology"/>
<comment type="subcellular location">
    <subcellularLocation>
        <location evidence="1">Cytoplasm</location>
        <location evidence="1">Cytoskeleton</location>
        <location evidence="1">Spindle pole</location>
    </subcellularLocation>
</comment>
<evidence type="ECO:0000256" key="7">
    <source>
        <dbReference type="ARBA" id="ARBA00023235"/>
    </source>
</evidence>
<dbReference type="PANTHER" id="PTHR23074:SF78">
    <property type="entry name" value="KATANIN P60 ATPASE-CONTAINING SUBUNIT A-LIKE 2"/>
    <property type="match status" value="1"/>
</dbReference>
<dbReference type="PROSITE" id="PS50896">
    <property type="entry name" value="LISH"/>
    <property type="match status" value="1"/>
</dbReference>